<dbReference type="Proteomes" id="UP000762676">
    <property type="component" value="Unassembled WGS sequence"/>
</dbReference>
<feature type="domain" description="C2H2-type" evidence="9">
    <location>
        <begin position="598"/>
        <end position="622"/>
    </location>
</feature>
<feature type="domain" description="C2H2-type" evidence="9">
    <location>
        <begin position="570"/>
        <end position="597"/>
    </location>
</feature>
<dbReference type="SUPFAM" id="SSF57667">
    <property type="entry name" value="beta-beta-alpha zinc fingers"/>
    <property type="match status" value="5"/>
</dbReference>
<dbReference type="GO" id="GO:0005634">
    <property type="term" value="C:nucleus"/>
    <property type="evidence" value="ECO:0007669"/>
    <property type="project" value="UniProtKB-SubCell"/>
</dbReference>
<evidence type="ECO:0000256" key="2">
    <source>
        <dbReference type="ARBA" id="ARBA00022723"/>
    </source>
</evidence>
<protein>
    <submittedName>
        <fullName evidence="10">Zinc finger protein 2 homolog</fullName>
    </submittedName>
</protein>
<feature type="domain" description="C2H2-type" evidence="9">
    <location>
        <begin position="400"/>
        <end position="422"/>
    </location>
</feature>
<keyword evidence="2" id="KW-0479">Metal-binding</keyword>
<dbReference type="SMART" id="SM00355">
    <property type="entry name" value="ZnF_C2H2"/>
    <property type="match status" value="12"/>
</dbReference>
<keyword evidence="3" id="KW-0677">Repeat</keyword>
<gene>
    <name evidence="10" type="ORF">ElyMa_005355600</name>
</gene>
<evidence type="ECO:0000256" key="1">
    <source>
        <dbReference type="ARBA" id="ARBA00004123"/>
    </source>
</evidence>
<feature type="region of interest" description="Disordered" evidence="8">
    <location>
        <begin position="243"/>
        <end position="281"/>
    </location>
</feature>
<dbReference type="PROSITE" id="PS50157">
    <property type="entry name" value="ZINC_FINGER_C2H2_2"/>
    <property type="match status" value="9"/>
</dbReference>
<evidence type="ECO:0000256" key="6">
    <source>
        <dbReference type="ARBA" id="ARBA00023242"/>
    </source>
</evidence>
<evidence type="ECO:0000256" key="5">
    <source>
        <dbReference type="ARBA" id="ARBA00022833"/>
    </source>
</evidence>
<feature type="domain" description="C2H2-type" evidence="9">
    <location>
        <begin position="313"/>
        <end position="340"/>
    </location>
</feature>
<dbReference type="Gene3D" id="3.30.160.60">
    <property type="entry name" value="Classic Zinc Finger"/>
    <property type="match status" value="7"/>
</dbReference>
<dbReference type="AlphaFoldDB" id="A0AAV4EBU5"/>
<evidence type="ECO:0000313" key="11">
    <source>
        <dbReference type="Proteomes" id="UP000762676"/>
    </source>
</evidence>
<organism evidence="10 11">
    <name type="scientific">Elysia marginata</name>
    <dbReference type="NCBI Taxonomy" id="1093978"/>
    <lineage>
        <taxon>Eukaryota</taxon>
        <taxon>Metazoa</taxon>
        <taxon>Spiralia</taxon>
        <taxon>Lophotrochozoa</taxon>
        <taxon>Mollusca</taxon>
        <taxon>Gastropoda</taxon>
        <taxon>Heterobranchia</taxon>
        <taxon>Euthyneura</taxon>
        <taxon>Panpulmonata</taxon>
        <taxon>Sacoglossa</taxon>
        <taxon>Placobranchoidea</taxon>
        <taxon>Plakobranchidae</taxon>
        <taxon>Elysia</taxon>
    </lineage>
</organism>
<evidence type="ECO:0000256" key="8">
    <source>
        <dbReference type="SAM" id="MobiDB-lite"/>
    </source>
</evidence>
<dbReference type="Pfam" id="PF13912">
    <property type="entry name" value="zf-C2H2_6"/>
    <property type="match status" value="2"/>
</dbReference>
<keyword evidence="5" id="KW-0862">Zinc</keyword>
<dbReference type="PROSITE" id="PS00028">
    <property type="entry name" value="ZINC_FINGER_C2H2_1"/>
    <property type="match status" value="9"/>
</dbReference>
<name>A0AAV4EBU5_9GAST</name>
<sequence>MAGVYGNCCETKFLYEVETPGLLYISLDGHDRVFVGFQHSLKLEVSLVHPGGEDKTALTSGKLDMVYPRSSTTQDKDVLSGSKHFTEQPMSSDCHPMAMEDPVLPLGSSPQENEDSDYVESLLPNSPAPTDDVADISKQQTTIFSSQSRAPLPAASVQLNTEPTRKKTVNQKSKKVLQGIAEKASPKSVGKVKNTHWYQDLKVVRENAIAKQVMLKARREKDSMVLPRHQLEIFMKISNKKSRLDGEDIPGSSTVTKPSNDATGKPTEQEVKQESSSSTDHLDTPVTCKYCAQTFPSQKDYHKHRKTAVLNYHVCLKCNVAFPFRAYLLVHMKYHNDKGQRSSYECDRCEFRTSSFSELKKHMICHTGERCFSCCQCSKTFSTYTALLQHLSTHRPKGLFKCSCCNEYFPSRGALSEHKMAHQQLTCGLCGQVFPNRTSRLIHYKTDHKDTILKCTRPGCDKMYSHKDELERHLKMHKVRRLRQCPICSAMFVNLNQHLRSHKSIDEMPESELFMCDQCPMKFKTNTLLKEHMRRHGNEKIKCHLCPKSFPTRAGLSRHLINVHSSLMRHQCEICGKQCKQKANLRVHMRIHSDTKMFPCNFCDQAFNYKASLQGHIRSKHSMVSTVGSEVPSTVQNSALSSALGGGGKLCDRDPRTEGTMAIVSPGSSPQVVASYMPHAESSFSWNESGVSSQGNNQLVWSVERPGVSYPAANLKAMGLPSLNMHEETSLESTQSF</sequence>
<feature type="domain" description="C2H2-type" evidence="9">
    <location>
        <begin position="372"/>
        <end position="394"/>
    </location>
</feature>
<proteinExistence type="predicted"/>
<feature type="region of interest" description="Disordered" evidence="8">
    <location>
        <begin position="69"/>
        <end position="93"/>
    </location>
</feature>
<evidence type="ECO:0000256" key="7">
    <source>
        <dbReference type="PROSITE-ProRule" id="PRU00042"/>
    </source>
</evidence>
<keyword evidence="11" id="KW-1185">Reference proteome</keyword>
<feature type="domain" description="C2H2-type" evidence="9">
    <location>
        <begin position="453"/>
        <end position="482"/>
    </location>
</feature>
<dbReference type="Pfam" id="PF00096">
    <property type="entry name" value="zf-C2H2"/>
    <property type="match status" value="4"/>
</dbReference>
<feature type="compositionally biased region" description="Polar residues" evidence="8">
    <location>
        <begin position="251"/>
        <end position="262"/>
    </location>
</feature>
<feature type="domain" description="C2H2-type" evidence="9">
    <location>
        <begin position="344"/>
        <end position="371"/>
    </location>
</feature>
<feature type="domain" description="C2H2-type" evidence="9">
    <location>
        <begin position="541"/>
        <end position="569"/>
    </location>
</feature>
<comment type="caution">
    <text evidence="10">The sequence shown here is derived from an EMBL/GenBank/DDBJ whole genome shotgun (WGS) entry which is preliminary data.</text>
</comment>
<dbReference type="PANTHER" id="PTHR23226">
    <property type="entry name" value="ZINC FINGER AND SCAN DOMAIN-CONTAINING"/>
    <property type="match status" value="1"/>
</dbReference>
<dbReference type="PANTHER" id="PTHR23226:SF416">
    <property type="entry name" value="FI01424P"/>
    <property type="match status" value="1"/>
</dbReference>
<dbReference type="GO" id="GO:0008270">
    <property type="term" value="F:zinc ion binding"/>
    <property type="evidence" value="ECO:0007669"/>
    <property type="project" value="UniProtKB-KW"/>
</dbReference>
<feature type="domain" description="C2H2-type" evidence="9">
    <location>
        <begin position="514"/>
        <end position="541"/>
    </location>
</feature>
<dbReference type="FunFam" id="3.30.160.60:FF:000446">
    <property type="entry name" value="Zinc finger protein"/>
    <property type="match status" value="2"/>
</dbReference>
<evidence type="ECO:0000259" key="9">
    <source>
        <dbReference type="PROSITE" id="PS50157"/>
    </source>
</evidence>
<keyword evidence="6" id="KW-0539">Nucleus</keyword>
<dbReference type="Pfam" id="PF13894">
    <property type="entry name" value="zf-C2H2_4"/>
    <property type="match status" value="1"/>
</dbReference>
<reference evidence="10 11" key="1">
    <citation type="journal article" date="2021" name="Elife">
        <title>Chloroplast acquisition without the gene transfer in kleptoplastic sea slugs, Plakobranchus ocellatus.</title>
        <authorList>
            <person name="Maeda T."/>
            <person name="Takahashi S."/>
            <person name="Yoshida T."/>
            <person name="Shimamura S."/>
            <person name="Takaki Y."/>
            <person name="Nagai Y."/>
            <person name="Toyoda A."/>
            <person name="Suzuki Y."/>
            <person name="Arimoto A."/>
            <person name="Ishii H."/>
            <person name="Satoh N."/>
            <person name="Nishiyama T."/>
            <person name="Hasebe M."/>
            <person name="Maruyama T."/>
            <person name="Minagawa J."/>
            <person name="Obokata J."/>
            <person name="Shigenobu S."/>
        </authorList>
    </citation>
    <scope>NUCLEOTIDE SEQUENCE [LARGE SCALE GENOMIC DNA]</scope>
</reference>
<evidence type="ECO:0000256" key="4">
    <source>
        <dbReference type="ARBA" id="ARBA00022771"/>
    </source>
</evidence>
<dbReference type="InterPro" id="IPR036236">
    <property type="entry name" value="Znf_C2H2_sf"/>
</dbReference>
<comment type="subcellular location">
    <subcellularLocation>
        <location evidence="1">Nucleus</location>
    </subcellularLocation>
</comment>
<evidence type="ECO:0000313" key="10">
    <source>
        <dbReference type="EMBL" id="GFR58229.1"/>
    </source>
</evidence>
<keyword evidence="4 7" id="KW-0863">Zinc-finger</keyword>
<accession>A0AAV4EBU5</accession>
<dbReference type="GO" id="GO:0000978">
    <property type="term" value="F:RNA polymerase II cis-regulatory region sequence-specific DNA binding"/>
    <property type="evidence" value="ECO:0007669"/>
    <property type="project" value="TreeGrafter"/>
</dbReference>
<dbReference type="InterPro" id="IPR013087">
    <property type="entry name" value="Znf_C2H2_type"/>
</dbReference>
<dbReference type="GO" id="GO:0000981">
    <property type="term" value="F:DNA-binding transcription factor activity, RNA polymerase II-specific"/>
    <property type="evidence" value="ECO:0007669"/>
    <property type="project" value="TreeGrafter"/>
</dbReference>
<dbReference type="EMBL" id="BMAT01010670">
    <property type="protein sequence ID" value="GFR58229.1"/>
    <property type="molecule type" value="Genomic_DNA"/>
</dbReference>
<evidence type="ECO:0000256" key="3">
    <source>
        <dbReference type="ARBA" id="ARBA00022737"/>
    </source>
</evidence>